<evidence type="ECO:0000256" key="3">
    <source>
        <dbReference type="ARBA" id="ARBA00030596"/>
    </source>
</evidence>
<dbReference type="GO" id="GO:0003697">
    <property type="term" value="F:single-stranded DNA binding"/>
    <property type="evidence" value="ECO:0007669"/>
    <property type="project" value="InterPro"/>
</dbReference>
<name>A0AA90ARV4_STEMA</name>
<reference evidence="4" key="1">
    <citation type="submission" date="2020-11" db="EMBL/GenBank/DDBJ databases">
        <title>Enhanced detection system for hospital associated transmission using whole genome sequencing surveillance.</title>
        <authorList>
            <person name="Harrison L.H."/>
            <person name="Van Tyne D."/>
            <person name="Marsh J.W."/>
            <person name="Griffith M.P."/>
            <person name="Snyder D.J."/>
            <person name="Cooper V.S."/>
            <person name="Mustapha M."/>
        </authorList>
    </citation>
    <scope>NUCLEOTIDE SEQUENCE</scope>
    <source>
        <strain evidence="4">STEN00091</strain>
    </source>
</reference>
<dbReference type="Pfam" id="PF02303">
    <property type="entry name" value="Phage_DNA_bind"/>
    <property type="match status" value="1"/>
</dbReference>
<dbReference type="InterPro" id="IPR012340">
    <property type="entry name" value="NA-bd_OB-fold"/>
</dbReference>
<dbReference type="SUPFAM" id="SSF50249">
    <property type="entry name" value="Nucleic acid-binding proteins"/>
    <property type="match status" value="1"/>
</dbReference>
<accession>A0AA90ARV4</accession>
<dbReference type="Gene3D" id="2.40.50.140">
    <property type="entry name" value="Nucleic acid-binding proteins"/>
    <property type="match status" value="1"/>
</dbReference>
<evidence type="ECO:0000313" key="4">
    <source>
        <dbReference type="EMBL" id="MBH1651587.1"/>
    </source>
</evidence>
<dbReference type="AlphaFoldDB" id="A0AA90ARV4"/>
<gene>
    <name evidence="4" type="ORF">I5U67_05305</name>
</gene>
<evidence type="ECO:0000256" key="2">
    <source>
        <dbReference type="ARBA" id="ARBA00023125"/>
    </source>
</evidence>
<organism evidence="4 5">
    <name type="scientific">Stenotrophomonas maltophilia</name>
    <name type="common">Pseudomonas maltophilia</name>
    <name type="synonym">Xanthomonas maltophilia</name>
    <dbReference type="NCBI Taxonomy" id="40324"/>
    <lineage>
        <taxon>Bacteria</taxon>
        <taxon>Pseudomonadati</taxon>
        <taxon>Pseudomonadota</taxon>
        <taxon>Gammaproteobacteria</taxon>
        <taxon>Lysobacterales</taxon>
        <taxon>Lysobacteraceae</taxon>
        <taxon>Stenotrophomonas</taxon>
        <taxon>Stenotrophomonas maltophilia group</taxon>
    </lineage>
</organism>
<proteinExistence type="predicted"/>
<dbReference type="Proteomes" id="UP000625930">
    <property type="component" value="Unassembled WGS sequence"/>
</dbReference>
<comment type="caution">
    <text evidence="4">The sequence shown here is derived from an EMBL/GenBank/DDBJ whole genome shotgun (WGS) entry which is preliminary data.</text>
</comment>
<dbReference type="GO" id="GO:0006260">
    <property type="term" value="P:DNA replication"/>
    <property type="evidence" value="ECO:0007669"/>
    <property type="project" value="UniProtKB-KW"/>
</dbReference>
<evidence type="ECO:0000313" key="5">
    <source>
        <dbReference type="Proteomes" id="UP000625930"/>
    </source>
</evidence>
<dbReference type="InterPro" id="IPR003512">
    <property type="entry name" value="Phage_M13_G5P_DNA-bd"/>
</dbReference>
<keyword evidence="2 4" id="KW-0238">DNA-binding</keyword>
<keyword evidence="1" id="KW-0235">DNA replication</keyword>
<sequence length="96" mass="10589">MKVEVMTDQVETRSFPAREGKAAVHFREQKAAILRPGDFPLPFKLTLDDDQQPYKPGTYELCPSSLESNKYGGLDFGRRIRLLTPSPAPGPAAAKA</sequence>
<evidence type="ECO:0000256" key="1">
    <source>
        <dbReference type="ARBA" id="ARBA00022705"/>
    </source>
</evidence>
<dbReference type="EMBL" id="JADUNP010000007">
    <property type="protein sequence ID" value="MBH1651587.1"/>
    <property type="molecule type" value="Genomic_DNA"/>
</dbReference>
<protein>
    <recommendedName>
        <fullName evidence="3">Single-stranded DNA-binding protein</fullName>
    </recommendedName>
</protein>